<evidence type="ECO:0000259" key="2">
    <source>
        <dbReference type="PROSITE" id="PS50004"/>
    </source>
</evidence>
<organism evidence="3 4">
    <name type="scientific">Morus notabilis</name>
    <dbReference type="NCBI Taxonomy" id="981085"/>
    <lineage>
        <taxon>Eukaryota</taxon>
        <taxon>Viridiplantae</taxon>
        <taxon>Streptophyta</taxon>
        <taxon>Embryophyta</taxon>
        <taxon>Tracheophyta</taxon>
        <taxon>Spermatophyta</taxon>
        <taxon>Magnoliopsida</taxon>
        <taxon>eudicotyledons</taxon>
        <taxon>Gunneridae</taxon>
        <taxon>Pentapetalae</taxon>
        <taxon>rosids</taxon>
        <taxon>fabids</taxon>
        <taxon>Rosales</taxon>
        <taxon>Moraceae</taxon>
        <taxon>Moreae</taxon>
        <taxon>Morus</taxon>
    </lineage>
</organism>
<feature type="region of interest" description="Disordered" evidence="1">
    <location>
        <begin position="326"/>
        <end position="369"/>
    </location>
</feature>
<accession>W9RQP2</accession>
<evidence type="ECO:0000256" key="1">
    <source>
        <dbReference type="SAM" id="MobiDB-lite"/>
    </source>
</evidence>
<reference evidence="4" key="1">
    <citation type="submission" date="2013-01" db="EMBL/GenBank/DDBJ databases">
        <title>Draft Genome Sequence of a Mulberry Tree, Morus notabilis C.K. Schneid.</title>
        <authorList>
            <person name="He N."/>
            <person name="Zhao S."/>
        </authorList>
    </citation>
    <scope>NUCLEOTIDE SEQUENCE</scope>
</reference>
<feature type="region of interest" description="Disordered" evidence="1">
    <location>
        <begin position="415"/>
        <end position="445"/>
    </location>
</feature>
<feature type="compositionally biased region" description="Low complexity" evidence="1">
    <location>
        <begin position="330"/>
        <end position="346"/>
    </location>
</feature>
<dbReference type="AlphaFoldDB" id="W9RQP2"/>
<dbReference type="KEGG" id="mnt:21394529"/>
<protein>
    <recommendedName>
        <fullName evidence="2">C2 domain-containing protein</fullName>
    </recommendedName>
</protein>
<evidence type="ECO:0000313" key="4">
    <source>
        <dbReference type="Proteomes" id="UP000030645"/>
    </source>
</evidence>
<dbReference type="PANTHER" id="PTHR32246">
    <property type="entry name" value="INGRESSION PROTEIN FIC1"/>
    <property type="match status" value="1"/>
</dbReference>
<dbReference type="CDD" id="cd04051">
    <property type="entry name" value="C2_SRC2_like"/>
    <property type="match status" value="1"/>
</dbReference>
<dbReference type="STRING" id="981085.W9RQP2"/>
<keyword evidence="4" id="KW-1185">Reference proteome</keyword>
<feature type="compositionally biased region" description="Polar residues" evidence="1">
    <location>
        <begin position="430"/>
        <end position="441"/>
    </location>
</feature>
<dbReference type="eggNOG" id="ENOG502QRJ2">
    <property type="taxonomic scope" value="Eukaryota"/>
</dbReference>
<dbReference type="PANTHER" id="PTHR32246:SF143">
    <property type="entry name" value="CALCIUM-DEPENDENT LIPID-BINDING (CALB DOMAIN) FAMILY PROTEIN"/>
    <property type="match status" value="1"/>
</dbReference>
<gene>
    <name evidence="3" type="ORF">L484_011265</name>
</gene>
<sequence>MAILNPFQLLELNVISAQDLAPVSRSMRTYAVAWVHPDRKLSTRVDTYGHTNPTWNDKFVFRVDEDFLHTDTSAIMIEIYALHWFKDVHVGTVRILVGNLIPPPRAGSSFGHGHSHNNYNQLGMRFVALQVRRPSGRPQGILNIGVAILHSAMRSMPLYSHLSNSAVGYRELMGEEDPIHHHSHHNNSGTPQSNSHVLGILKELRRTKSDTSSMIGSEIRAREFRGKGKKGKSSSMVNGSETGSKLPRNKGRSKGSSVVSGGGGGSEVGKKGKGKKGKASCVVNGASEVVVDPPNNNKKKGKIGNASSVVSSNLEVAAEKTNYKKKSKTGKASSVIDGSDSVVSVGPDPPKKGKSGKVSSIINGNSEADEEYFPPKKVVEVKPILKPLVAMEAVPPPVNSSPKVKPSPRFNLMDHGGGPYKATPRRQRQQGKSPFHNSKFQSPYEYGTPRKSTLMGGGGMVFLTESELGPSPSEVAAALAKQPADEAESSIVGGWSVDESVEGLRSKLERWRTELPPVYDRGEFSSYPSTESHHNRRHTDGGSGLFSCFSNICGVECSIVCGSGSASGSKRSGSERIIRSPSAENLNYK</sequence>
<dbReference type="InterPro" id="IPR035892">
    <property type="entry name" value="C2_domain_sf"/>
</dbReference>
<dbReference type="InterPro" id="IPR000008">
    <property type="entry name" value="C2_dom"/>
</dbReference>
<dbReference type="InterPro" id="IPR044750">
    <property type="entry name" value="C2_SRC2/BAP"/>
</dbReference>
<proteinExistence type="predicted"/>
<dbReference type="EMBL" id="KE345432">
    <property type="protein sequence ID" value="EXC04073.1"/>
    <property type="molecule type" value="Genomic_DNA"/>
</dbReference>
<dbReference type="OrthoDB" id="1909968at2759"/>
<dbReference type="PROSITE" id="PS50004">
    <property type="entry name" value="C2"/>
    <property type="match status" value="1"/>
</dbReference>
<dbReference type="GO" id="GO:0006952">
    <property type="term" value="P:defense response"/>
    <property type="evidence" value="ECO:0007669"/>
    <property type="project" value="InterPro"/>
</dbReference>
<evidence type="ECO:0000313" key="3">
    <source>
        <dbReference type="EMBL" id="EXC04073.1"/>
    </source>
</evidence>
<dbReference type="SUPFAM" id="SSF49562">
    <property type="entry name" value="C2 domain (Calcium/lipid-binding domain, CaLB)"/>
    <property type="match status" value="1"/>
</dbReference>
<name>W9RQP2_9ROSA</name>
<feature type="region of interest" description="Disordered" evidence="1">
    <location>
        <begin position="205"/>
        <end position="280"/>
    </location>
</feature>
<dbReference type="Pfam" id="PF00168">
    <property type="entry name" value="C2"/>
    <property type="match status" value="1"/>
</dbReference>
<feature type="domain" description="C2" evidence="2">
    <location>
        <begin position="1"/>
        <end position="110"/>
    </location>
</feature>
<dbReference type="Gene3D" id="2.60.40.150">
    <property type="entry name" value="C2 domain"/>
    <property type="match status" value="1"/>
</dbReference>
<feature type="region of interest" description="Disordered" evidence="1">
    <location>
        <begin position="563"/>
        <end position="589"/>
    </location>
</feature>
<dbReference type="Proteomes" id="UP000030645">
    <property type="component" value="Unassembled WGS sequence"/>
</dbReference>
<dbReference type="SMART" id="SM00239">
    <property type="entry name" value="C2"/>
    <property type="match status" value="1"/>
</dbReference>